<evidence type="ECO:0000256" key="1">
    <source>
        <dbReference type="SAM" id="MobiDB-lite"/>
    </source>
</evidence>
<evidence type="ECO:0000313" key="2">
    <source>
        <dbReference type="EMBL" id="MVF02912.1"/>
    </source>
</evidence>
<protein>
    <recommendedName>
        <fullName evidence="4">Phage protein</fullName>
    </recommendedName>
</protein>
<organism evidence="2 3">
    <name type="scientific">Serratia marcescens</name>
    <dbReference type="NCBI Taxonomy" id="615"/>
    <lineage>
        <taxon>Bacteria</taxon>
        <taxon>Pseudomonadati</taxon>
        <taxon>Pseudomonadota</taxon>
        <taxon>Gammaproteobacteria</taxon>
        <taxon>Enterobacterales</taxon>
        <taxon>Yersiniaceae</taxon>
        <taxon>Serratia</taxon>
    </lineage>
</organism>
<dbReference type="SUPFAM" id="SSF69349">
    <property type="entry name" value="Phage fibre proteins"/>
    <property type="match status" value="1"/>
</dbReference>
<dbReference type="Proteomes" id="UP000443014">
    <property type="component" value="Unassembled WGS sequence"/>
</dbReference>
<sequence>MKPVITLRIGTDAVPVASQHVLLELAGCGRGFITALTTADTTGQLVRLDMGYDETVYRWFTGFVERSSPAENGAQRIFVRELVGVFDGHWPVSLQHPTLRDVVADVARRTDMVFSLPDNADYTDTPIPHFTHSGSGYQLLANLGRAFGIADYTWFQLPDGTVYVGSYAHSRFAGAPVDIPTEFIQSAAGGNSITLPAIPAIRPGVIVNGQRVTQVRIQDDEMTLTWTPLNSQGKPAQKSPEQRQIDKIYPELSAGLHLPRLARVMGPTDSAALGDQSDPFRPRYAVNLQLLDENGAAAADTPVYNAVPLPVPMAAAEGGLFQYPPEGALVEVGFAEGRPDKPLIRQTLADGQALPDIKPGEQLQQQRAGVSQRVTQAGTWQRETDQAIEESSSQRRVTSDRENRTTTARTTLVQANDTTTVLGTAKLLAGAAVQLADGDYTVGASGNLVSRCSKDRIGDVGRNDSLKVGGTLTEQIQGIRRSVAAAQELLAPTIRLGSEEVNVLSLLTDTLDVLSQLAEQTAQHTHSNTGTPTNSAAIAATGEKTNDLRKKYAPFIA</sequence>
<dbReference type="SUPFAM" id="SSF69255">
    <property type="entry name" value="gp5 N-terminal domain-like"/>
    <property type="match status" value="1"/>
</dbReference>
<name>A0ABD6HMH7_SERMA</name>
<dbReference type="EMBL" id="WNKC01000001">
    <property type="protein sequence ID" value="MVF02912.1"/>
    <property type="molecule type" value="Genomic_DNA"/>
</dbReference>
<proteinExistence type="predicted"/>
<dbReference type="AlphaFoldDB" id="A0ABD6HMH7"/>
<evidence type="ECO:0000313" key="3">
    <source>
        <dbReference type="Proteomes" id="UP000443014"/>
    </source>
</evidence>
<feature type="region of interest" description="Disordered" evidence="1">
    <location>
        <begin position="376"/>
        <end position="405"/>
    </location>
</feature>
<evidence type="ECO:0008006" key="4">
    <source>
        <dbReference type="Google" id="ProtNLM"/>
    </source>
</evidence>
<accession>A0ABD6HMH7</accession>
<dbReference type="RefSeq" id="WP_332871218.1">
    <property type="nucleotide sequence ID" value="NZ_WNKC01000001.1"/>
</dbReference>
<comment type="caution">
    <text evidence="2">The sequence shown here is derived from an EMBL/GenBank/DDBJ whole genome shotgun (WGS) entry which is preliminary data.</text>
</comment>
<reference evidence="2 3" key="1">
    <citation type="submission" date="2019-11" db="EMBL/GenBank/DDBJ databases">
        <title>Whole genome sequence of a plant growth promoting strain Serratia marcescens BTL07 isolated from the rhizoplane of Chili (Capsicum annuum).</title>
        <authorList>
            <person name="Dutta S."/>
            <person name="Khatun A."/>
            <person name="Gupta D.R."/>
            <person name="Surovy M.Z."/>
            <person name="Rahman M.M."/>
            <person name="Mahmud N.U."/>
            <person name="Emes R."/>
            <person name="Warry A."/>
            <person name="West H."/>
            <person name="Clarke M.L."/>
            <person name="Islam M.T."/>
        </authorList>
    </citation>
    <scope>NUCLEOTIDE SEQUENCE [LARGE SCALE GENOMIC DNA]</scope>
    <source>
        <strain evidence="2 3">BTL07</strain>
    </source>
</reference>
<gene>
    <name evidence="2" type="ORF">GMA22_06530</name>
</gene>